<dbReference type="HAMAP" id="MF_01561">
    <property type="entry name" value="YcdX_phosphat"/>
    <property type="match status" value="1"/>
</dbReference>
<dbReference type="NCBIfam" id="NF006702">
    <property type="entry name" value="PRK09248.1"/>
    <property type="match status" value="1"/>
</dbReference>
<feature type="binding site" evidence="4">
    <location>
        <position position="75"/>
    </location>
    <ligand>
        <name>Zn(2+)</name>
        <dbReference type="ChEBI" id="CHEBI:29105"/>
        <label>2</label>
    </ligand>
</feature>
<dbReference type="EC" id="3.1.3.-" evidence="6"/>
<feature type="binding site" evidence="4">
    <location>
        <position position="227"/>
    </location>
    <ligand>
        <name>Zn(2+)</name>
        <dbReference type="ChEBI" id="CHEBI:29105"/>
        <label>1</label>
    </ligand>
</feature>
<keyword evidence="1 4" id="KW-0479">Metal-binding</keyword>
<name>A0A8E4GIW0_9ENTR</name>
<feature type="domain" description="Polymerase/histidinol phosphatase N-terminal" evidence="5">
    <location>
        <begin position="39"/>
        <end position="113"/>
    </location>
</feature>
<sequence length="280" mass="31178">MQHSLLERRYICYVNRRTSISSLGPLAHIYKGEKAMYPVDLHMHTVASTHAYSTLHDYVARANACGIKLLAITDHGPDMKDAPHSWHFINMRVWPRIVNGIAVLRGIESNIKNIQGNIDCSTQMLNELDLIIAGLHEPVFAPKDIHSHTEAIISTIAKGDADIISHPGNPKFPINIRAVAEAAAFYNVALELNNSSFIHSRIGSAINCRKIAKAVRNAGGYLALGTDSHIAFSLGNFEHCIRIINETEFPHDRVLNVSPRRLLNFLIERGKANIIELADW</sequence>
<dbReference type="CDD" id="cd07437">
    <property type="entry name" value="PHP_HisPPase_Ycdx_like"/>
    <property type="match status" value="1"/>
</dbReference>
<evidence type="ECO:0000313" key="7">
    <source>
        <dbReference type="Proteomes" id="UP000683585"/>
    </source>
</evidence>
<comment type="similarity">
    <text evidence="4">Belongs to the PHP family.</text>
</comment>
<dbReference type="SUPFAM" id="SSF89550">
    <property type="entry name" value="PHP domain-like"/>
    <property type="match status" value="1"/>
</dbReference>
<feature type="binding site" evidence="4">
    <location>
        <position position="42"/>
    </location>
    <ligand>
        <name>Zn(2+)</name>
        <dbReference type="ChEBI" id="CHEBI:29105"/>
        <label>1</label>
    </ligand>
</feature>
<dbReference type="FunFam" id="3.20.20.140:FF:000008">
    <property type="entry name" value="Probable phosphatase YcdX"/>
    <property type="match status" value="1"/>
</dbReference>
<protein>
    <submittedName>
        <fullName evidence="6">Probable phosphatase ECA2529</fullName>
        <ecNumber evidence="6">3.1.3.-</ecNumber>
    </submittedName>
</protein>
<dbReference type="GO" id="GO:0016791">
    <property type="term" value="F:phosphatase activity"/>
    <property type="evidence" value="ECO:0007669"/>
    <property type="project" value="UniProtKB-UniRule"/>
</dbReference>
<accession>A0A8E4GIW0</accession>
<dbReference type="Proteomes" id="UP000683585">
    <property type="component" value="Chromosome"/>
</dbReference>
<keyword evidence="3 4" id="KW-0862">Zinc</keyword>
<comment type="cofactor">
    <cofactor evidence="4">
        <name>Zn(2+)</name>
        <dbReference type="ChEBI" id="CHEBI:29105"/>
    </cofactor>
    <text evidence="4">Binds 3 Zn(2+) ions per subunit.</text>
</comment>
<keyword evidence="7" id="KW-1185">Reference proteome</keyword>
<dbReference type="GO" id="GO:0005829">
    <property type="term" value="C:cytosol"/>
    <property type="evidence" value="ECO:0007669"/>
    <property type="project" value="TreeGrafter"/>
</dbReference>
<dbReference type="InterPro" id="IPR016195">
    <property type="entry name" value="Pol/histidinol_Pase-like"/>
</dbReference>
<evidence type="ECO:0000256" key="4">
    <source>
        <dbReference type="HAMAP-Rule" id="MF_01561"/>
    </source>
</evidence>
<evidence type="ECO:0000256" key="3">
    <source>
        <dbReference type="ARBA" id="ARBA00022833"/>
    </source>
</evidence>
<gene>
    <name evidence="6" type="ORF">PROFFT_A_02910</name>
</gene>
<dbReference type="InterPro" id="IPR050243">
    <property type="entry name" value="PHP_phosphatase"/>
</dbReference>
<organism evidence="6 7">
    <name type="scientific">Candidatus Profftia tarda</name>
    <dbReference type="NCBI Taxonomy" id="1177216"/>
    <lineage>
        <taxon>Bacteria</taxon>
        <taxon>Pseudomonadati</taxon>
        <taxon>Pseudomonadota</taxon>
        <taxon>Gammaproteobacteria</taxon>
        <taxon>Enterobacterales</taxon>
        <taxon>Enterobacteriaceae</taxon>
        <taxon>Candidatus Profftia</taxon>
    </lineage>
</organism>
<dbReference type="PANTHER" id="PTHR36928:SF1">
    <property type="entry name" value="PHOSPHATASE YCDX-RELATED"/>
    <property type="match status" value="1"/>
</dbReference>
<dbReference type="Pfam" id="PF02811">
    <property type="entry name" value="PHP"/>
    <property type="match status" value="1"/>
</dbReference>
<feature type="binding site" evidence="4">
    <location>
        <position position="136"/>
    </location>
    <ligand>
        <name>Zn(2+)</name>
        <dbReference type="ChEBI" id="CHEBI:29105"/>
        <label>3</label>
    </ligand>
</feature>
<evidence type="ECO:0000259" key="5">
    <source>
        <dbReference type="SMART" id="SM00481"/>
    </source>
</evidence>
<dbReference type="GO" id="GO:0008270">
    <property type="term" value="F:zinc ion binding"/>
    <property type="evidence" value="ECO:0007669"/>
    <property type="project" value="UniProtKB-UniRule"/>
</dbReference>
<feature type="binding site" evidence="4">
    <location>
        <position position="166"/>
    </location>
    <ligand>
        <name>Zn(2+)</name>
        <dbReference type="ChEBI" id="CHEBI:29105"/>
        <label>3</label>
    </ligand>
</feature>
<dbReference type="PANTHER" id="PTHR36928">
    <property type="entry name" value="PHOSPHATASE YCDX-RELATED"/>
    <property type="match status" value="1"/>
</dbReference>
<feature type="binding site" evidence="4">
    <location>
        <position position="229"/>
    </location>
    <ligand>
        <name>Zn(2+)</name>
        <dbReference type="ChEBI" id="CHEBI:29105"/>
        <label>2</label>
    </ligand>
</feature>
<dbReference type="EMBL" id="LR890047">
    <property type="protein sequence ID" value="CAD6509717.1"/>
    <property type="molecule type" value="Genomic_DNA"/>
</dbReference>
<evidence type="ECO:0000313" key="6">
    <source>
        <dbReference type="EMBL" id="CAD6509717.1"/>
    </source>
</evidence>
<dbReference type="Gene3D" id="3.20.20.140">
    <property type="entry name" value="Metal-dependent hydrolases"/>
    <property type="match status" value="1"/>
</dbReference>
<dbReference type="InterPro" id="IPR003141">
    <property type="entry name" value="Pol/His_phosphatase_N"/>
</dbReference>
<feature type="binding site" evidence="4">
    <location>
        <position position="44"/>
    </location>
    <ligand>
        <name>Zn(2+)</name>
        <dbReference type="ChEBI" id="CHEBI:29105"/>
        <label>1</label>
    </ligand>
</feature>
<dbReference type="KEGG" id="ptf:PROFFT_A_02910"/>
<evidence type="ECO:0000256" key="1">
    <source>
        <dbReference type="ARBA" id="ARBA00022723"/>
    </source>
</evidence>
<dbReference type="GO" id="GO:0071978">
    <property type="term" value="P:bacterial-type flagellum-dependent swarming motility"/>
    <property type="evidence" value="ECO:0007669"/>
    <property type="project" value="TreeGrafter"/>
</dbReference>
<keyword evidence="2 4" id="KW-0378">Hydrolase</keyword>
<proteinExistence type="inferred from homology"/>
<reference evidence="6" key="1">
    <citation type="submission" date="2020-10" db="EMBL/GenBank/DDBJ databases">
        <authorList>
            <person name="Szabo G."/>
        </authorList>
    </citation>
    <scope>NUCLEOTIDE SEQUENCE</scope>
    <source>
        <strain evidence="6">PROFFT</strain>
    </source>
</reference>
<dbReference type="InterPro" id="IPR004013">
    <property type="entry name" value="PHP_dom"/>
</dbReference>
<comment type="subunit">
    <text evidence="4">Homotrimer.</text>
</comment>
<dbReference type="AlphaFoldDB" id="A0A8E4GIW0"/>
<feature type="binding site" evidence="4">
    <location>
        <position position="108"/>
    </location>
    <ligand>
        <name>Zn(2+)</name>
        <dbReference type="ChEBI" id="CHEBI:29105"/>
        <label>3</label>
    </ligand>
</feature>
<dbReference type="InterPro" id="IPR023710">
    <property type="entry name" value="Phosphatase_YcdX_put"/>
</dbReference>
<feature type="binding site" evidence="4">
    <location>
        <position position="108"/>
    </location>
    <ligand>
        <name>Zn(2+)</name>
        <dbReference type="ChEBI" id="CHEBI:29105"/>
        <label>1</label>
    </ligand>
</feature>
<feature type="binding site" evidence="4">
    <location>
        <position position="50"/>
    </location>
    <ligand>
        <name>Zn(2+)</name>
        <dbReference type="ChEBI" id="CHEBI:29105"/>
        <label>2</label>
    </ligand>
</feature>
<evidence type="ECO:0000256" key="2">
    <source>
        <dbReference type="ARBA" id="ARBA00022801"/>
    </source>
</evidence>
<dbReference type="SMART" id="SM00481">
    <property type="entry name" value="POLIIIAc"/>
    <property type="match status" value="1"/>
</dbReference>